<evidence type="ECO:0000256" key="1">
    <source>
        <dbReference type="ARBA" id="ARBA00022898"/>
    </source>
</evidence>
<dbReference type="EMBL" id="MIGV01000006">
    <property type="protein sequence ID" value="PPT76962.1"/>
    <property type="molecule type" value="Genomic_DNA"/>
</dbReference>
<proteinExistence type="inferred from homology"/>
<dbReference type="GO" id="GO:0030170">
    <property type="term" value="F:pyridoxal phosphate binding"/>
    <property type="evidence" value="ECO:0007669"/>
    <property type="project" value="UniProtKB-UniRule"/>
</dbReference>
<comment type="similarity">
    <text evidence="2 4">Belongs to the pyridoxal phosphate-binding protein YggS/PROSC family.</text>
</comment>
<feature type="modified residue" description="N6-(pyridoxal phosphate)lysine" evidence="2 3">
    <location>
        <position position="32"/>
    </location>
</feature>
<comment type="caution">
    <text evidence="6">The sequence shown here is derived from an EMBL/GenBank/DDBJ whole genome shotgun (WGS) entry which is preliminary data.</text>
</comment>
<evidence type="ECO:0000256" key="4">
    <source>
        <dbReference type="RuleBase" id="RU004514"/>
    </source>
</evidence>
<comment type="cofactor">
    <cofactor evidence="3">
        <name>pyridoxal 5'-phosphate</name>
        <dbReference type="ChEBI" id="CHEBI:597326"/>
    </cofactor>
</comment>
<dbReference type="FunFam" id="3.20.20.10:FF:000018">
    <property type="entry name" value="Pyridoxal phosphate homeostasis protein"/>
    <property type="match status" value="1"/>
</dbReference>
<dbReference type="InterPro" id="IPR001608">
    <property type="entry name" value="Ala_racemase_N"/>
</dbReference>
<dbReference type="CDD" id="cd06824">
    <property type="entry name" value="PLPDE_III_Yggs_like"/>
    <property type="match status" value="1"/>
</dbReference>
<dbReference type="Proteomes" id="UP000238270">
    <property type="component" value="Unassembled WGS sequence"/>
</dbReference>
<dbReference type="PIRSF" id="PIRSF004848">
    <property type="entry name" value="YBL036c_PLPDEIII"/>
    <property type="match status" value="1"/>
</dbReference>
<dbReference type="Gene3D" id="3.20.20.10">
    <property type="entry name" value="Alanine racemase"/>
    <property type="match status" value="1"/>
</dbReference>
<reference evidence="6 7" key="1">
    <citation type="submission" date="2016-08" db="EMBL/GenBank/DDBJ databases">
        <title>Evolution of the type three secretion system and type three effector repertoires in Xanthomonas.</title>
        <authorList>
            <person name="Merda D."/>
            <person name="Briand M."/>
            <person name="Bosis E."/>
            <person name="Rousseau C."/>
            <person name="Portier P."/>
            <person name="Jacques M.-A."/>
            <person name="Fischer-Le Saux M."/>
        </authorList>
    </citation>
    <scope>NUCLEOTIDE SEQUENCE [LARGE SCALE GENOMIC DNA]</scope>
    <source>
        <strain evidence="6 7">CFBP 3122</strain>
    </source>
</reference>
<dbReference type="AlphaFoldDB" id="A0A2S6Z650"/>
<evidence type="ECO:0000313" key="6">
    <source>
        <dbReference type="EMBL" id="PPT76962.1"/>
    </source>
</evidence>
<name>A0A2S6Z650_9XANT</name>
<gene>
    <name evidence="6" type="ORF">XaplCFBP3122_07985</name>
</gene>
<dbReference type="PANTHER" id="PTHR10146:SF14">
    <property type="entry name" value="PYRIDOXAL PHOSPHATE HOMEOSTASIS PROTEIN"/>
    <property type="match status" value="1"/>
</dbReference>
<dbReference type="PANTHER" id="PTHR10146">
    <property type="entry name" value="PROLINE SYNTHETASE CO-TRANSCRIBED BACTERIAL HOMOLOG PROTEIN"/>
    <property type="match status" value="1"/>
</dbReference>
<protein>
    <recommendedName>
        <fullName evidence="2">Pyridoxal phosphate homeostasis protein</fullName>
        <shortName evidence="2">PLP homeostasis protein</shortName>
    </recommendedName>
</protein>
<keyword evidence="1 2" id="KW-0663">Pyridoxal phosphate</keyword>
<sequence>MPASSLQQILDAIHAAATRHARADVRLLAVSKTRPADAIAALAAQGQRAFGENYVQEAQTKIVQLQTLGLEWHLIGHLQSNKAELASQWFDWVQTVDRAKLIAPLANHRPADRAPLNVLIQVNIDDEDSKHGCAPEAIDGLAKAIALQPQLQLRGLMAIPAPFPEQARRMAAFARMQALFEDLKRRYPQVDTLSMGMSSDFAEAITAGATMVRVGTALFGERGSSAAAAP</sequence>
<feature type="domain" description="Alanine racemase N-terminal" evidence="5">
    <location>
        <begin position="14"/>
        <end position="221"/>
    </location>
</feature>
<evidence type="ECO:0000313" key="7">
    <source>
        <dbReference type="Proteomes" id="UP000238270"/>
    </source>
</evidence>
<dbReference type="InterPro" id="IPR011078">
    <property type="entry name" value="PyrdxlP_homeostasis"/>
</dbReference>
<dbReference type="RefSeq" id="WP_104597620.1">
    <property type="nucleotide sequence ID" value="NZ_MIGV01000006.1"/>
</dbReference>
<evidence type="ECO:0000259" key="5">
    <source>
        <dbReference type="Pfam" id="PF01168"/>
    </source>
</evidence>
<accession>A0A2S6Z650</accession>
<evidence type="ECO:0000256" key="2">
    <source>
        <dbReference type="HAMAP-Rule" id="MF_02087"/>
    </source>
</evidence>
<dbReference type="InterPro" id="IPR029066">
    <property type="entry name" value="PLP-binding_barrel"/>
</dbReference>
<evidence type="ECO:0000256" key="3">
    <source>
        <dbReference type="PIRSR" id="PIRSR004848-1"/>
    </source>
</evidence>
<dbReference type="SUPFAM" id="SSF51419">
    <property type="entry name" value="PLP-binding barrel"/>
    <property type="match status" value="1"/>
</dbReference>
<comment type="function">
    <text evidence="2">Pyridoxal 5'-phosphate (PLP)-binding protein, which is involved in PLP homeostasis.</text>
</comment>
<dbReference type="Pfam" id="PF01168">
    <property type="entry name" value="Ala_racemase_N"/>
    <property type="match status" value="1"/>
</dbReference>
<dbReference type="HAMAP" id="MF_02087">
    <property type="entry name" value="PLP_homeostasis"/>
    <property type="match status" value="1"/>
</dbReference>
<dbReference type="NCBIfam" id="TIGR00044">
    <property type="entry name" value="YggS family pyridoxal phosphate-dependent enzyme"/>
    <property type="match status" value="1"/>
</dbReference>
<organism evidence="6 7">
    <name type="scientific">Xanthomonas arboricola pv. populi</name>
    <dbReference type="NCBI Taxonomy" id="487823"/>
    <lineage>
        <taxon>Bacteria</taxon>
        <taxon>Pseudomonadati</taxon>
        <taxon>Pseudomonadota</taxon>
        <taxon>Gammaproteobacteria</taxon>
        <taxon>Lysobacterales</taxon>
        <taxon>Lysobacteraceae</taxon>
        <taxon>Xanthomonas</taxon>
    </lineage>
</organism>